<dbReference type="PANTHER" id="PTHR33204">
    <property type="entry name" value="TRANSCRIPTIONAL REGULATOR, MARR FAMILY"/>
    <property type="match status" value="1"/>
</dbReference>
<dbReference type="AlphaFoldDB" id="A0A100VKW7"/>
<gene>
    <name evidence="5" type="ORF">PAHA3_1762</name>
</gene>
<dbReference type="PROSITE" id="PS51118">
    <property type="entry name" value="HTH_HXLR"/>
    <property type="match status" value="1"/>
</dbReference>
<evidence type="ECO:0000256" key="2">
    <source>
        <dbReference type="ARBA" id="ARBA00023125"/>
    </source>
</evidence>
<reference evidence="6" key="2">
    <citation type="submission" date="2016-01" db="EMBL/GenBank/DDBJ databases">
        <title>Draft Genome Sequence of Paenibacillus amylolyticus Heshi-A3 that Was Isolated from Fermented Rice Bran with Aging Salted Mackerel, Which Was Named Heshiko as Traditional Fermented Seafood in Japan.</title>
        <authorList>
            <person name="Akuzawa S."/>
            <person name="Nakagawa J."/>
            <person name="Kanekatsu T."/>
            <person name="Kubota E."/>
            <person name="Ohtake R."/>
            <person name="Suzuki T."/>
            <person name="Kanesaki Y."/>
        </authorList>
    </citation>
    <scope>NUCLEOTIDE SEQUENCE [LARGE SCALE GENOMIC DNA]</scope>
    <source>
        <strain evidence="6">Heshi-A3</strain>
    </source>
</reference>
<accession>A0A100VKW7</accession>
<dbReference type="GO" id="GO:0003677">
    <property type="term" value="F:DNA binding"/>
    <property type="evidence" value="ECO:0007669"/>
    <property type="project" value="UniProtKB-KW"/>
</dbReference>
<dbReference type="EMBL" id="BCNV01000001">
    <property type="protein sequence ID" value="GAS81688.1"/>
    <property type="molecule type" value="Genomic_DNA"/>
</dbReference>
<reference evidence="5 6" key="1">
    <citation type="journal article" date="2016" name="Genome Announc.">
        <title>Draft Genome Sequence of Paenibacillus amylolyticus Heshi-A3, Isolated from Fermented Rice Bran in a Japanese Fermented Seafood Dish.</title>
        <authorList>
            <person name="Akuzawa S."/>
            <person name="Nagaoka J."/>
            <person name="Kanekatsu M."/>
            <person name="Kubota E."/>
            <person name="Ohtake R."/>
            <person name="Suzuki T."/>
            <person name="Kanesaki Y."/>
        </authorList>
    </citation>
    <scope>NUCLEOTIDE SEQUENCE [LARGE SCALE GENOMIC DNA]</scope>
    <source>
        <strain evidence="5 6">Heshi-A3</strain>
    </source>
</reference>
<dbReference type="Pfam" id="PF01638">
    <property type="entry name" value="HxlR"/>
    <property type="match status" value="1"/>
</dbReference>
<dbReference type="Gene3D" id="1.10.10.10">
    <property type="entry name" value="Winged helix-like DNA-binding domain superfamily/Winged helix DNA-binding domain"/>
    <property type="match status" value="1"/>
</dbReference>
<dbReference type="SUPFAM" id="SSF46785">
    <property type="entry name" value="Winged helix' DNA-binding domain"/>
    <property type="match status" value="1"/>
</dbReference>
<dbReference type="RefSeq" id="WP_062834360.1">
    <property type="nucleotide sequence ID" value="NZ_BCNV01000001.1"/>
</dbReference>
<evidence type="ECO:0000256" key="1">
    <source>
        <dbReference type="ARBA" id="ARBA00023015"/>
    </source>
</evidence>
<proteinExistence type="predicted"/>
<protein>
    <recommendedName>
        <fullName evidence="4">HTH hxlR-type domain-containing protein</fullName>
    </recommendedName>
</protein>
<dbReference type="PANTHER" id="PTHR33204:SF29">
    <property type="entry name" value="TRANSCRIPTIONAL REGULATOR"/>
    <property type="match status" value="1"/>
</dbReference>
<sequence length="105" mass="12131">MNIEPVEDRCPVEFAVSMIGGKWKLLIINRLIRHSTIRFNELQKMLDPITHRTLTRQLRELEEAGLINRVTHPVVPPKVEYSLTEKGQSLTSILFQLGDWGAKHM</sequence>
<organism evidence="5 6">
    <name type="scientific">Paenibacillus amylolyticus</name>
    <dbReference type="NCBI Taxonomy" id="1451"/>
    <lineage>
        <taxon>Bacteria</taxon>
        <taxon>Bacillati</taxon>
        <taxon>Bacillota</taxon>
        <taxon>Bacilli</taxon>
        <taxon>Bacillales</taxon>
        <taxon>Paenibacillaceae</taxon>
        <taxon>Paenibacillus</taxon>
    </lineage>
</organism>
<dbReference type="InterPro" id="IPR036390">
    <property type="entry name" value="WH_DNA-bd_sf"/>
</dbReference>
<dbReference type="Proteomes" id="UP000069697">
    <property type="component" value="Unassembled WGS sequence"/>
</dbReference>
<evidence type="ECO:0000313" key="5">
    <source>
        <dbReference type="EMBL" id="GAS81688.1"/>
    </source>
</evidence>
<keyword evidence="2" id="KW-0238">DNA-binding</keyword>
<evidence type="ECO:0000256" key="3">
    <source>
        <dbReference type="ARBA" id="ARBA00023163"/>
    </source>
</evidence>
<evidence type="ECO:0000259" key="4">
    <source>
        <dbReference type="PROSITE" id="PS51118"/>
    </source>
</evidence>
<feature type="domain" description="HTH hxlR-type" evidence="4">
    <location>
        <begin position="10"/>
        <end position="105"/>
    </location>
</feature>
<keyword evidence="1" id="KW-0805">Transcription regulation</keyword>
<dbReference type="InterPro" id="IPR036388">
    <property type="entry name" value="WH-like_DNA-bd_sf"/>
</dbReference>
<comment type="caution">
    <text evidence="5">The sequence shown here is derived from an EMBL/GenBank/DDBJ whole genome shotgun (WGS) entry which is preliminary data.</text>
</comment>
<keyword evidence="3" id="KW-0804">Transcription</keyword>
<dbReference type="InterPro" id="IPR002577">
    <property type="entry name" value="HTH_HxlR"/>
</dbReference>
<name>A0A100VKW7_PAEAM</name>
<evidence type="ECO:0000313" key="6">
    <source>
        <dbReference type="Proteomes" id="UP000069697"/>
    </source>
</evidence>